<dbReference type="AlphaFoldDB" id="A0AAN8MMZ2"/>
<proteinExistence type="predicted"/>
<name>A0AAN8MMZ2_9PEZI</name>
<sequence length="107" mass="11751">MDSSKFVRIAYFLAPGTCEDINTLILGDVAITGLKRVSIAIAEDRALRLMNSVEAKLFRKLGDALSAVGDYSALQYLEDCQDNAAEHDEAIALAARQMRKKTPDMTK</sequence>
<protein>
    <submittedName>
        <fullName evidence="1">Uncharacterized protein</fullName>
    </submittedName>
</protein>
<comment type="caution">
    <text evidence="1">The sequence shown here is derived from an EMBL/GenBank/DDBJ whole genome shotgun (WGS) entry which is preliminary data.</text>
</comment>
<keyword evidence="2" id="KW-1185">Reference proteome</keyword>
<evidence type="ECO:0000313" key="1">
    <source>
        <dbReference type="EMBL" id="KAK6336950.1"/>
    </source>
</evidence>
<accession>A0AAN8MMZ2</accession>
<dbReference type="Proteomes" id="UP001313282">
    <property type="component" value="Unassembled WGS sequence"/>
</dbReference>
<dbReference type="EMBL" id="JAVHNR010000007">
    <property type="protein sequence ID" value="KAK6336950.1"/>
    <property type="molecule type" value="Genomic_DNA"/>
</dbReference>
<reference evidence="1 2" key="1">
    <citation type="submission" date="2019-10" db="EMBL/GenBank/DDBJ databases">
        <authorList>
            <person name="Palmer J.M."/>
        </authorList>
    </citation>
    <scope>NUCLEOTIDE SEQUENCE [LARGE SCALE GENOMIC DNA]</scope>
    <source>
        <strain evidence="1 2">TWF718</strain>
    </source>
</reference>
<evidence type="ECO:0000313" key="2">
    <source>
        <dbReference type="Proteomes" id="UP001313282"/>
    </source>
</evidence>
<gene>
    <name evidence="1" type="ORF">TWF718_009738</name>
</gene>
<organism evidence="1 2">
    <name type="scientific">Orbilia javanica</name>
    <dbReference type="NCBI Taxonomy" id="47235"/>
    <lineage>
        <taxon>Eukaryota</taxon>
        <taxon>Fungi</taxon>
        <taxon>Dikarya</taxon>
        <taxon>Ascomycota</taxon>
        <taxon>Pezizomycotina</taxon>
        <taxon>Orbiliomycetes</taxon>
        <taxon>Orbiliales</taxon>
        <taxon>Orbiliaceae</taxon>
        <taxon>Orbilia</taxon>
    </lineage>
</organism>